<dbReference type="Proteomes" id="UP000234857">
    <property type="component" value="Unassembled WGS sequence"/>
</dbReference>
<evidence type="ECO:0000256" key="5">
    <source>
        <dbReference type="ARBA" id="ARBA00023136"/>
    </source>
</evidence>
<sequence length="187" mass="21517">MKKLLFVLAAIFGLGLIFFGFFVGKYNQFVVFEENTKENWAEIDNQLKRRADLIPNLVETVKGYAKHEDEIFTKIAEARTKLLQSGSVKEKQAASSMFEGALGKLLAISENYPNLKADKSFIRLQDELAGTENRLAVARKRYNESVQLYNKYIRLFPNNFISGIYGFEKKDYFKISETDKQNPEVSF</sequence>
<proteinExistence type="inferred from homology"/>
<evidence type="ECO:0000313" key="7">
    <source>
        <dbReference type="Proteomes" id="UP000234857"/>
    </source>
</evidence>
<dbReference type="Pfam" id="PF04011">
    <property type="entry name" value="LemA"/>
    <property type="match status" value="1"/>
</dbReference>
<evidence type="ECO:0000256" key="4">
    <source>
        <dbReference type="ARBA" id="ARBA00022989"/>
    </source>
</evidence>
<evidence type="ECO:0000313" key="6">
    <source>
        <dbReference type="EMBL" id="PLX16213.1"/>
    </source>
</evidence>
<dbReference type="InterPro" id="IPR023353">
    <property type="entry name" value="LemA-like_dom_sf"/>
</dbReference>
<gene>
    <name evidence="6" type="ORF">C0601_11370</name>
</gene>
<dbReference type="InterPro" id="IPR007156">
    <property type="entry name" value="MamQ_LemA"/>
</dbReference>
<keyword evidence="3" id="KW-0812">Transmembrane</keyword>
<comment type="subcellular location">
    <subcellularLocation>
        <location evidence="1">Membrane</location>
        <topology evidence="1">Single-pass membrane protein</topology>
    </subcellularLocation>
</comment>
<dbReference type="PANTHER" id="PTHR34478:SF2">
    <property type="entry name" value="MEMBRANE PROTEIN"/>
    <property type="match status" value="1"/>
</dbReference>
<organism evidence="6 7">
    <name type="scientific">Muiribacterium halophilum</name>
    <dbReference type="NCBI Taxonomy" id="2053465"/>
    <lineage>
        <taxon>Bacteria</taxon>
        <taxon>Candidatus Muiribacteriota</taxon>
        <taxon>Candidatus Muiribacteriia</taxon>
        <taxon>Candidatus Muiribacteriales</taxon>
        <taxon>Candidatus Muiribacteriaceae</taxon>
        <taxon>Candidatus Muiribacterium</taxon>
    </lineage>
</organism>
<dbReference type="Gene3D" id="1.20.1440.20">
    <property type="entry name" value="LemA-like domain"/>
    <property type="match status" value="1"/>
</dbReference>
<dbReference type="AlphaFoldDB" id="A0A2N5ZC08"/>
<comment type="caution">
    <text evidence="6">The sequence shown here is derived from an EMBL/GenBank/DDBJ whole genome shotgun (WGS) entry which is preliminary data.</text>
</comment>
<dbReference type="PANTHER" id="PTHR34478">
    <property type="entry name" value="PROTEIN LEMA"/>
    <property type="match status" value="1"/>
</dbReference>
<name>A0A2N5ZC08_MUIH1</name>
<dbReference type="SUPFAM" id="SSF140478">
    <property type="entry name" value="LemA-like"/>
    <property type="match status" value="1"/>
</dbReference>
<keyword evidence="4" id="KW-1133">Transmembrane helix</keyword>
<dbReference type="GO" id="GO:0016020">
    <property type="term" value="C:membrane"/>
    <property type="evidence" value="ECO:0007669"/>
    <property type="project" value="UniProtKB-SubCell"/>
</dbReference>
<protein>
    <submittedName>
        <fullName evidence="6">LemA family protein</fullName>
    </submittedName>
</protein>
<evidence type="ECO:0000256" key="2">
    <source>
        <dbReference type="ARBA" id="ARBA00008854"/>
    </source>
</evidence>
<keyword evidence="5" id="KW-0472">Membrane</keyword>
<reference evidence="6 7" key="1">
    <citation type="submission" date="2017-11" db="EMBL/GenBank/DDBJ databases">
        <title>Genome-resolved metagenomics identifies genetic mobility, metabolic interactions, and unexpected diversity in perchlorate-reducing communities.</title>
        <authorList>
            <person name="Barnum T.P."/>
            <person name="Figueroa I.A."/>
            <person name="Carlstrom C.I."/>
            <person name="Lucas L.N."/>
            <person name="Engelbrektson A.L."/>
            <person name="Coates J.D."/>
        </authorList>
    </citation>
    <scope>NUCLEOTIDE SEQUENCE [LARGE SCALE GENOMIC DNA]</scope>
    <source>
        <strain evidence="6">BM706</strain>
    </source>
</reference>
<evidence type="ECO:0000256" key="3">
    <source>
        <dbReference type="ARBA" id="ARBA00022692"/>
    </source>
</evidence>
<accession>A0A2N5ZC08</accession>
<evidence type="ECO:0000256" key="1">
    <source>
        <dbReference type="ARBA" id="ARBA00004167"/>
    </source>
</evidence>
<comment type="similarity">
    <text evidence="2">Belongs to the LemA family.</text>
</comment>
<dbReference type="EMBL" id="PKTG01000122">
    <property type="protein sequence ID" value="PLX16213.1"/>
    <property type="molecule type" value="Genomic_DNA"/>
</dbReference>